<proteinExistence type="predicted"/>
<dbReference type="EMBL" id="BAAASG010000025">
    <property type="protein sequence ID" value="GAA2518676.1"/>
    <property type="molecule type" value="Genomic_DNA"/>
</dbReference>
<organism evidence="1 2">
    <name type="scientific">Streptomyces longisporus</name>
    <dbReference type="NCBI Taxonomy" id="1948"/>
    <lineage>
        <taxon>Bacteria</taxon>
        <taxon>Bacillati</taxon>
        <taxon>Actinomycetota</taxon>
        <taxon>Actinomycetes</taxon>
        <taxon>Kitasatosporales</taxon>
        <taxon>Streptomycetaceae</taxon>
        <taxon>Streptomyces</taxon>
    </lineage>
</organism>
<name>A0ABN3NC51_STRLO</name>
<sequence length="252" mass="29072">MRPLMRKGSSRSEGIAQANWVREFRDLLDSNEPGLTFDATIRVEWRRQEDGPGSTTAYEDAGRAVRRVAESFASQRSVLRWEATEQDINHELRRLLPWCTDSIEILWAQVTLRVDDHARTIAERLAQLRREETLEELARQQTSARIRFMQDEILRTPATARLYLLLEQTAHHGYLPPGVDADQIVRDVQQWHPQTQWVAVAQILHTFLSKLSDKDAGDLLRTLHALFLEYGEKELAAQLPTEPGQRSSERPE</sequence>
<keyword evidence="2" id="KW-1185">Reference proteome</keyword>
<reference evidence="1 2" key="1">
    <citation type="journal article" date="2019" name="Int. J. Syst. Evol. Microbiol.">
        <title>The Global Catalogue of Microorganisms (GCM) 10K type strain sequencing project: providing services to taxonomists for standard genome sequencing and annotation.</title>
        <authorList>
            <consortium name="The Broad Institute Genomics Platform"/>
            <consortium name="The Broad Institute Genome Sequencing Center for Infectious Disease"/>
            <person name="Wu L."/>
            <person name="Ma J."/>
        </authorList>
    </citation>
    <scope>NUCLEOTIDE SEQUENCE [LARGE SCALE GENOMIC DNA]</scope>
    <source>
        <strain evidence="1 2">JCM 4395</strain>
    </source>
</reference>
<accession>A0ABN3NC51</accession>
<comment type="caution">
    <text evidence="1">The sequence shown here is derived from an EMBL/GenBank/DDBJ whole genome shotgun (WGS) entry which is preliminary data.</text>
</comment>
<dbReference type="RefSeq" id="WP_344406081.1">
    <property type="nucleotide sequence ID" value="NZ_BAAASG010000025.1"/>
</dbReference>
<dbReference type="Proteomes" id="UP001501777">
    <property type="component" value="Unassembled WGS sequence"/>
</dbReference>
<evidence type="ECO:0000313" key="1">
    <source>
        <dbReference type="EMBL" id="GAA2518676.1"/>
    </source>
</evidence>
<gene>
    <name evidence="1" type="ORF">GCM10010276_80700</name>
</gene>
<protein>
    <submittedName>
        <fullName evidence="1">Uncharacterized protein</fullName>
    </submittedName>
</protein>
<evidence type="ECO:0000313" key="2">
    <source>
        <dbReference type="Proteomes" id="UP001501777"/>
    </source>
</evidence>